<protein>
    <submittedName>
        <fullName evidence="2">Uncharacterized protein</fullName>
    </submittedName>
</protein>
<feature type="non-terminal residue" evidence="2">
    <location>
        <position position="1"/>
    </location>
</feature>
<evidence type="ECO:0000313" key="2">
    <source>
        <dbReference type="EMBL" id="SVD46871.1"/>
    </source>
</evidence>
<reference evidence="2" key="1">
    <citation type="submission" date="2018-05" db="EMBL/GenBank/DDBJ databases">
        <authorList>
            <person name="Lanie J.A."/>
            <person name="Ng W.-L."/>
            <person name="Kazmierczak K.M."/>
            <person name="Andrzejewski T.M."/>
            <person name="Davidsen T.M."/>
            <person name="Wayne K.J."/>
            <person name="Tettelin H."/>
            <person name="Glass J.I."/>
            <person name="Rusch D."/>
            <person name="Podicherti R."/>
            <person name="Tsui H.-C.T."/>
            <person name="Winkler M.E."/>
        </authorList>
    </citation>
    <scope>NUCLEOTIDE SEQUENCE</scope>
</reference>
<dbReference type="EMBL" id="UINC01152608">
    <property type="protein sequence ID" value="SVD46871.1"/>
    <property type="molecule type" value="Genomic_DNA"/>
</dbReference>
<accession>A0A382VLT2</accession>
<sequence length="27" mass="2888">VAATADLTLPTPPTVTETLSERYIRTA</sequence>
<dbReference type="AlphaFoldDB" id="A0A382VLT2"/>
<organism evidence="2">
    <name type="scientific">marine metagenome</name>
    <dbReference type="NCBI Taxonomy" id="408172"/>
    <lineage>
        <taxon>unclassified sequences</taxon>
        <taxon>metagenomes</taxon>
        <taxon>ecological metagenomes</taxon>
    </lineage>
</organism>
<proteinExistence type="predicted"/>
<evidence type="ECO:0000256" key="1">
    <source>
        <dbReference type="SAM" id="MobiDB-lite"/>
    </source>
</evidence>
<name>A0A382VLT2_9ZZZZ</name>
<gene>
    <name evidence="2" type="ORF">METZ01_LOCUS399725</name>
</gene>
<feature type="compositionally biased region" description="Low complexity" evidence="1">
    <location>
        <begin position="1"/>
        <end position="18"/>
    </location>
</feature>
<feature type="region of interest" description="Disordered" evidence="1">
    <location>
        <begin position="1"/>
        <end position="27"/>
    </location>
</feature>